<dbReference type="AlphaFoldDB" id="A0AAN8WMU5"/>
<evidence type="ECO:0000313" key="4">
    <source>
        <dbReference type="Proteomes" id="UP001381693"/>
    </source>
</evidence>
<gene>
    <name evidence="3" type="ORF">SK128_011003</name>
</gene>
<reference evidence="3 4" key="1">
    <citation type="submission" date="2023-11" db="EMBL/GenBank/DDBJ databases">
        <title>Halocaridina rubra genome assembly.</title>
        <authorList>
            <person name="Smith C."/>
        </authorList>
    </citation>
    <scope>NUCLEOTIDE SEQUENCE [LARGE SCALE GENOMIC DNA]</scope>
    <source>
        <strain evidence="3">EP-1</strain>
        <tissue evidence="3">Whole</tissue>
    </source>
</reference>
<dbReference type="EMBL" id="JAXCGZ010017058">
    <property type="protein sequence ID" value="KAK7069000.1"/>
    <property type="molecule type" value="Genomic_DNA"/>
</dbReference>
<organism evidence="3 4">
    <name type="scientific">Halocaridina rubra</name>
    <name type="common">Hawaiian red shrimp</name>
    <dbReference type="NCBI Taxonomy" id="373956"/>
    <lineage>
        <taxon>Eukaryota</taxon>
        <taxon>Metazoa</taxon>
        <taxon>Ecdysozoa</taxon>
        <taxon>Arthropoda</taxon>
        <taxon>Crustacea</taxon>
        <taxon>Multicrustacea</taxon>
        <taxon>Malacostraca</taxon>
        <taxon>Eumalacostraca</taxon>
        <taxon>Eucarida</taxon>
        <taxon>Decapoda</taxon>
        <taxon>Pleocyemata</taxon>
        <taxon>Caridea</taxon>
        <taxon>Atyoidea</taxon>
        <taxon>Atyidae</taxon>
        <taxon>Halocaridina</taxon>
    </lineage>
</organism>
<evidence type="ECO:0000313" key="3">
    <source>
        <dbReference type="EMBL" id="KAK7069000.1"/>
    </source>
</evidence>
<comment type="caution">
    <text evidence="3">The sequence shown here is derived from an EMBL/GenBank/DDBJ whole genome shotgun (WGS) entry which is preliminary data.</text>
</comment>
<sequence>MVFHFCETGKARARSHLCPECRQPSNAYPEEHPTNYAILDFLKERDDDDQRGQRPDTVNTLPIEFCELSFEDQMQIAHRLSLEANQEEEKRREAEKKRFAELKQIEENDRLFAEHLQEEEERLLAFRQHEDTFEKSRTSSMNNEIRTTEPHGSNSRSKYPENCSYDSSGSFGDNEGLGNTDAVHDNESSSSDSDIYDDCHAVLRQSKNNNERGALATNVLKEPSKPSHFTPFSGACYLLTDGDQKDNIIKNEADDNVKSPKGTSYTNAQLMLDDICQNEYGSSDVECVVSNLKQEKSKLECGGEKFDERDNICNKINSPSSQSLHQLEKEYMMELAEDTYRKDKELRSALREQEDIELAKALSLSMEQM</sequence>
<protein>
    <submittedName>
        <fullName evidence="3">Uncharacterized protein</fullName>
    </submittedName>
</protein>
<dbReference type="Proteomes" id="UP001381693">
    <property type="component" value="Unassembled WGS sequence"/>
</dbReference>
<name>A0AAN8WMU5_HALRR</name>
<keyword evidence="1" id="KW-0175">Coiled coil</keyword>
<proteinExistence type="predicted"/>
<evidence type="ECO:0000256" key="2">
    <source>
        <dbReference type="SAM" id="MobiDB-lite"/>
    </source>
</evidence>
<feature type="region of interest" description="Disordered" evidence="2">
    <location>
        <begin position="132"/>
        <end position="195"/>
    </location>
</feature>
<feature type="coiled-coil region" evidence="1">
    <location>
        <begin position="77"/>
        <end position="105"/>
    </location>
</feature>
<evidence type="ECO:0000256" key="1">
    <source>
        <dbReference type="SAM" id="Coils"/>
    </source>
</evidence>
<feature type="compositionally biased region" description="Polar residues" evidence="2">
    <location>
        <begin position="138"/>
        <end position="157"/>
    </location>
</feature>
<keyword evidence="4" id="KW-1185">Reference proteome</keyword>
<accession>A0AAN8WMU5</accession>